<keyword evidence="3" id="KW-1185">Reference proteome</keyword>
<dbReference type="Proteomes" id="UP000501690">
    <property type="component" value="Linkage Group LG2"/>
</dbReference>
<accession>A0A4D6L523</accession>
<dbReference type="AlphaFoldDB" id="A0A4D6L523"/>
<feature type="compositionally biased region" description="Basic and acidic residues" evidence="1">
    <location>
        <begin position="1"/>
        <end position="17"/>
    </location>
</feature>
<evidence type="ECO:0000256" key="1">
    <source>
        <dbReference type="SAM" id="MobiDB-lite"/>
    </source>
</evidence>
<feature type="region of interest" description="Disordered" evidence="1">
    <location>
        <begin position="1"/>
        <end position="25"/>
    </location>
</feature>
<name>A0A4D6L523_VIGUN</name>
<organism evidence="2 3">
    <name type="scientific">Vigna unguiculata</name>
    <name type="common">Cowpea</name>
    <dbReference type="NCBI Taxonomy" id="3917"/>
    <lineage>
        <taxon>Eukaryota</taxon>
        <taxon>Viridiplantae</taxon>
        <taxon>Streptophyta</taxon>
        <taxon>Embryophyta</taxon>
        <taxon>Tracheophyta</taxon>
        <taxon>Spermatophyta</taxon>
        <taxon>Magnoliopsida</taxon>
        <taxon>eudicotyledons</taxon>
        <taxon>Gunneridae</taxon>
        <taxon>Pentapetalae</taxon>
        <taxon>rosids</taxon>
        <taxon>fabids</taxon>
        <taxon>Fabales</taxon>
        <taxon>Fabaceae</taxon>
        <taxon>Papilionoideae</taxon>
        <taxon>50 kb inversion clade</taxon>
        <taxon>NPAAA clade</taxon>
        <taxon>indigoferoid/millettioid clade</taxon>
        <taxon>Phaseoleae</taxon>
        <taxon>Vigna</taxon>
    </lineage>
</organism>
<protein>
    <submittedName>
        <fullName evidence="2">Uncharacterized protein</fullName>
    </submittedName>
</protein>
<dbReference type="EMBL" id="CP039346">
    <property type="protein sequence ID" value="QCD83580.1"/>
    <property type="molecule type" value="Genomic_DNA"/>
</dbReference>
<reference evidence="2 3" key="1">
    <citation type="submission" date="2019-04" db="EMBL/GenBank/DDBJ databases">
        <title>An improved genome assembly and genetic linkage map for asparagus bean, Vigna unguiculata ssp. sesquipedialis.</title>
        <authorList>
            <person name="Xia Q."/>
            <person name="Zhang R."/>
            <person name="Dong Y."/>
        </authorList>
    </citation>
    <scope>NUCLEOTIDE SEQUENCE [LARGE SCALE GENOMIC DNA]</scope>
    <source>
        <tissue evidence="2">Leaf</tissue>
    </source>
</reference>
<sequence length="92" mass="10771">MHQQHHQEYHLLQYDKSHNHHQSQTKRFLAKTLIPEDFSTFNSHKIIDHELRIYDALTNLPARGPVSTNSPLVVLPLRISPLVVQLYEPPFP</sequence>
<proteinExistence type="predicted"/>
<evidence type="ECO:0000313" key="2">
    <source>
        <dbReference type="EMBL" id="QCD83580.1"/>
    </source>
</evidence>
<evidence type="ECO:0000313" key="3">
    <source>
        <dbReference type="Proteomes" id="UP000501690"/>
    </source>
</evidence>
<gene>
    <name evidence="2" type="ORF">DEO72_LG2g3926</name>
</gene>